<evidence type="ECO:0000256" key="1">
    <source>
        <dbReference type="ARBA" id="ARBA00010641"/>
    </source>
</evidence>
<dbReference type="InterPro" id="IPR014284">
    <property type="entry name" value="RNA_pol_sigma-70_dom"/>
</dbReference>
<dbReference type="RefSeq" id="WP_260728857.1">
    <property type="nucleotide sequence ID" value="NZ_BAAABS010000089.1"/>
</dbReference>
<evidence type="ECO:0000259" key="8">
    <source>
        <dbReference type="Pfam" id="PF08281"/>
    </source>
</evidence>
<evidence type="ECO:0000256" key="6">
    <source>
        <dbReference type="SAM" id="MobiDB-lite"/>
    </source>
</evidence>
<dbReference type="SUPFAM" id="SSF88946">
    <property type="entry name" value="Sigma2 domain of RNA polymerase sigma factors"/>
    <property type="match status" value="1"/>
</dbReference>
<dbReference type="Pfam" id="PF08281">
    <property type="entry name" value="Sigma70_r4_2"/>
    <property type="match status" value="1"/>
</dbReference>
<dbReference type="Proteomes" id="UP001058271">
    <property type="component" value="Chromosome"/>
</dbReference>
<feature type="domain" description="RNA polymerase sigma-70 region 2" evidence="7">
    <location>
        <begin position="11"/>
        <end position="76"/>
    </location>
</feature>
<evidence type="ECO:0000256" key="4">
    <source>
        <dbReference type="ARBA" id="ARBA00023082"/>
    </source>
</evidence>
<proteinExistence type="inferred from homology"/>
<dbReference type="EMBL" id="CP073721">
    <property type="protein sequence ID" value="UWZ39447.1"/>
    <property type="molecule type" value="Genomic_DNA"/>
</dbReference>
<organism evidence="9 10">
    <name type="scientific">Dactylosporangium roseum</name>
    <dbReference type="NCBI Taxonomy" id="47989"/>
    <lineage>
        <taxon>Bacteria</taxon>
        <taxon>Bacillati</taxon>
        <taxon>Actinomycetota</taxon>
        <taxon>Actinomycetes</taxon>
        <taxon>Micromonosporales</taxon>
        <taxon>Micromonosporaceae</taxon>
        <taxon>Dactylosporangium</taxon>
    </lineage>
</organism>
<evidence type="ECO:0000313" key="10">
    <source>
        <dbReference type="Proteomes" id="UP001058271"/>
    </source>
</evidence>
<evidence type="ECO:0000313" key="9">
    <source>
        <dbReference type="EMBL" id="UWZ39447.1"/>
    </source>
</evidence>
<protein>
    <submittedName>
        <fullName evidence="9">Sigma-70 family RNA polymerase sigma factor</fullName>
    </submittedName>
</protein>
<comment type="subunit">
    <text evidence="2">Interacts transiently with the RNA polymerase catalytic core formed by RpoA, RpoB, RpoC and RpoZ (2 alpha, 1 beta, 1 beta' and 1 omega subunit) to form the RNA polymerase holoenzyme that can initiate transcription.</text>
</comment>
<evidence type="ECO:0000256" key="3">
    <source>
        <dbReference type="ARBA" id="ARBA00023015"/>
    </source>
</evidence>
<keyword evidence="4" id="KW-0731">Sigma factor</keyword>
<feature type="domain" description="RNA polymerase sigma factor 70 region 4 type 2" evidence="8">
    <location>
        <begin position="111"/>
        <end position="161"/>
    </location>
</feature>
<evidence type="ECO:0000256" key="5">
    <source>
        <dbReference type="ARBA" id="ARBA00023163"/>
    </source>
</evidence>
<dbReference type="Gene3D" id="1.10.10.10">
    <property type="entry name" value="Winged helix-like DNA-binding domain superfamily/Winged helix DNA-binding domain"/>
    <property type="match status" value="1"/>
</dbReference>
<dbReference type="InterPro" id="IPR013324">
    <property type="entry name" value="RNA_pol_sigma_r3/r4-like"/>
</dbReference>
<dbReference type="PANTHER" id="PTHR30173:SF43">
    <property type="entry name" value="ECF RNA POLYMERASE SIGMA FACTOR SIGI-RELATED"/>
    <property type="match status" value="1"/>
</dbReference>
<accession>A0ABY5ZFC1</accession>
<keyword evidence="3" id="KW-0805">Transcription regulation</keyword>
<dbReference type="SUPFAM" id="SSF54427">
    <property type="entry name" value="NTF2-like"/>
    <property type="match status" value="1"/>
</dbReference>
<dbReference type="InterPro" id="IPR013249">
    <property type="entry name" value="RNA_pol_sigma70_r4_t2"/>
</dbReference>
<keyword evidence="10" id="KW-1185">Reference proteome</keyword>
<evidence type="ECO:0000256" key="2">
    <source>
        <dbReference type="ARBA" id="ARBA00011344"/>
    </source>
</evidence>
<dbReference type="PANTHER" id="PTHR30173">
    <property type="entry name" value="SIGMA 19 FACTOR"/>
    <property type="match status" value="1"/>
</dbReference>
<keyword evidence="5" id="KW-0804">Transcription</keyword>
<comment type="similarity">
    <text evidence="1">Belongs to the sigma-70 factor family. ECF subfamily.</text>
</comment>
<dbReference type="InterPro" id="IPR036388">
    <property type="entry name" value="WH-like_DNA-bd_sf"/>
</dbReference>
<gene>
    <name evidence="9" type="ORF">Drose_15120</name>
</gene>
<name>A0ABY5ZFC1_9ACTN</name>
<dbReference type="InterPro" id="IPR013325">
    <property type="entry name" value="RNA_pol_sigma_r2"/>
</dbReference>
<dbReference type="SUPFAM" id="SSF88659">
    <property type="entry name" value="Sigma3 and sigma4 domains of RNA polymerase sigma factors"/>
    <property type="match status" value="1"/>
</dbReference>
<dbReference type="NCBIfam" id="TIGR02937">
    <property type="entry name" value="sigma70-ECF"/>
    <property type="match status" value="1"/>
</dbReference>
<dbReference type="InterPro" id="IPR007627">
    <property type="entry name" value="RNA_pol_sigma70_r2"/>
</dbReference>
<dbReference type="Pfam" id="PF04542">
    <property type="entry name" value="Sigma70_r2"/>
    <property type="match status" value="1"/>
</dbReference>
<dbReference type="InterPro" id="IPR052704">
    <property type="entry name" value="ECF_Sigma-70_Domain"/>
</dbReference>
<dbReference type="InterPro" id="IPR032710">
    <property type="entry name" value="NTF2-like_dom_sf"/>
</dbReference>
<evidence type="ECO:0000259" key="7">
    <source>
        <dbReference type="Pfam" id="PF04542"/>
    </source>
</evidence>
<dbReference type="Gene3D" id="1.10.1740.10">
    <property type="match status" value="1"/>
</dbReference>
<sequence>MNDHLQLADQFHRLRGHLRGVASRILGSSDEADDAIQEAWLRASRSDVSVVANVPGWLTTIVGRVCLDMIRARRRRPEVPVDVGGPGSPAGDTAKSDPAEAAELADSIGLALLVVLNRLTPAERVAFVLHDLFAVPFDEIAEVVERSPDATKKLASRARQRVRGAPRLPASEVERHRRVVEAFLAATRAGDLYGLIAVLSPGVERRADRVALGRRARAEVRGAGEVAGETLTNGGRARFAEPALIEGEVGAVVAPRGRLRFVLQFVIHDDRIAAIEVLGDPLRLQQLDIALCGPVTSA</sequence>
<reference evidence="9" key="1">
    <citation type="submission" date="2021-04" db="EMBL/GenBank/DDBJ databases">
        <title>Biosynthetic gene clusters of Dactylosporangioum roseum.</title>
        <authorList>
            <person name="Hartkoorn R.C."/>
            <person name="Beaudoing E."/>
            <person name="Hot D."/>
            <person name="Moureu S."/>
        </authorList>
    </citation>
    <scope>NUCLEOTIDE SEQUENCE</scope>
    <source>
        <strain evidence="9">NRRL B-16295</strain>
    </source>
</reference>
<feature type="region of interest" description="Disordered" evidence="6">
    <location>
        <begin position="78"/>
        <end position="99"/>
    </location>
</feature>